<accession>A0A550CS28</accession>
<dbReference type="InterPro" id="IPR001810">
    <property type="entry name" value="F-box_dom"/>
</dbReference>
<evidence type="ECO:0000313" key="4">
    <source>
        <dbReference type="Proteomes" id="UP000320762"/>
    </source>
</evidence>
<dbReference type="AlphaFoldDB" id="A0A550CS28"/>
<evidence type="ECO:0000313" key="3">
    <source>
        <dbReference type="EMBL" id="TRM67598.1"/>
    </source>
</evidence>
<reference evidence="3 4" key="1">
    <citation type="journal article" date="2019" name="New Phytol.">
        <title>Comparative genomics reveals unique wood-decay strategies and fruiting body development in the Schizophyllaceae.</title>
        <authorList>
            <person name="Almasi E."/>
            <person name="Sahu N."/>
            <person name="Krizsan K."/>
            <person name="Balint B."/>
            <person name="Kovacs G.M."/>
            <person name="Kiss B."/>
            <person name="Cseklye J."/>
            <person name="Drula E."/>
            <person name="Henrissat B."/>
            <person name="Nagy I."/>
            <person name="Chovatia M."/>
            <person name="Adam C."/>
            <person name="LaButti K."/>
            <person name="Lipzen A."/>
            <person name="Riley R."/>
            <person name="Grigoriev I.V."/>
            <person name="Nagy L.G."/>
        </authorList>
    </citation>
    <scope>NUCLEOTIDE SEQUENCE [LARGE SCALE GENOMIC DNA]</scope>
    <source>
        <strain evidence="3 4">NL-1724</strain>
    </source>
</reference>
<protein>
    <recommendedName>
        <fullName evidence="2">F-box domain-containing protein</fullName>
    </recommendedName>
</protein>
<evidence type="ECO:0000256" key="1">
    <source>
        <dbReference type="SAM" id="MobiDB-lite"/>
    </source>
</evidence>
<gene>
    <name evidence="3" type="ORF">BD626DRAFT_626027</name>
</gene>
<proteinExistence type="predicted"/>
<organism evidence="3 4">
    <name type="scientific">Schizophyllum amplum</name>
    <dbReference type="NCBI Taxonomy" id="97359"/>
    <lineage>
        <taxon>Eukaryota</taxon>
        <taxon>Fungi</taxon>
        <taxon>Dikarya</taxon>
        <taxon>Basidiomycota</taxon>
        <taxon>Agaricomycotina</taxon>
        <taxon>Agaricomycetes</taxon>
        <taxon>Agaricomycetidae</taxon>
        <taxon>Agaricales</taxon>
        <taxon>Schizophyllaceae</taxon>
        <taxon>Schizophyllum</taxon>
    </lineage>
</organism>
<dbReference type="EMBL" id="VDMD01000002">
    <property type="protein sequence ID" value="TRM67598.1"/>
    <property type="molecule type" value="Genomic_DNA"/>
</dbReference>
<dbReference type="InterPro" id="IPR036047">
    <property type="entry name" value="F-box-like_dom_sf"/>
</dbReference>
<comment type="caution">
    <text evidence="3">The sequence shown here is derived from an EMBL/GenBank/DDBJ whole genome shotgun (WGS) entry which is preliminary data.</text>
</comment>
<feature type="region of interest" description="Disordered" evidence="1">
    <location>
        <begin position="1"/>
        <end position="112"/>
    </location>
</feature>
<feature type="domain" description="F-box" evidence="2">
    <location>
        <begin position="109"/>
        <end position="158"/>
    </location>
</feature>
<feature type="compositionally biased region" description="Basic and acidic residues" evidence="1">
    <location>
        <begin position="36"/>
        <end position="50"/>
    </location>
</feature>
<feature type="region of interest" description="Disordered" evidence="1">
    <location>
        <begin position="674"/>
        <end position="712"/>
    </location>
</feature>
<feature type="compositionally biased region" description="Polar residues" evidence="1">
    <location>
        <begin position="95"/>
        <end position="104"/>
    </location>
</feature>
<dbReference type="SUPFAM" id="SSF81383">
    <property type="entry name" value="F-box domain"/>
    <property type="match status" value="1"/>
</dbReference>
<dbReference type="SMART" id="SM00256">
    <property type="entry name" value="FBOX"/>
    <property type="match status" value="1"/>
</dbReference>
<dbReference type="STRING" id="97359.A0A550CS28"/>
<feature type="compositionally biased region" description="Low complexity" evidence="1">
    <location>
        <begin position="70"/>
        <end position="90"/>
    </location>
</feature>
<dbReference type="PROSITE" id="PS50181">
    <property type="entry name" value="FBOX"/>
    <property type="match status" value="1"/>
</dbReference>
<sequence>MSLRSSSRLKAQREQRAAAQAAAPPKPSKPAPKAKAKADKRPAKRLKVDVDGPATKSTRSPSPLSPLTPLPSDMESSRSSSPARAESPAAGSVTDPASPTSSDSFEPPRRPFETLPLELTTEIVKYCQARDLLHLSKVNVEFRDLLLAKRSREIWIQAFTSHVNPLPECPEKFMSAPQLAEVIWGNECRHCRGLVDHTGYRIWAFAAHVCEECYFKCYMEGPAFAQKWKSMVRDRDMRAAAYSISDRSIDPAYQIARNTEIAQKLCDSAADNEKLAKYEKKMHAHYAYKRRISEKFRLWMVKENDRIVDQRMEFILDKAREEFGEEDLEAVRKENRQWHADQVYGYDHDINEDEWDEVEDELFERFARYRNTGIFKSVGDLRGRLIVLEECCVQIAAKEGVEIPCMDLMFSKTIMNALVSQDEVGSYIDPGWHHSNVSDEICERICAGDDPVQVFRAVMNIVRPATAEKTGEYYATLRDEVLRLPVIEEWETIKAEYDEQLVSLLPEPASVNDLQLAATIFQCAWCAKAVAYPAILMHNCLRIAHGEIEDDPYDPYKWAHEQVEAGRDVWDALMAHHLRDMGLARWNDEGRYIGYHAPAHDCACRIVKACGQDTKSATAAEMDALKTQFVCTVRGCSHAKDKTTMGWRELLQHCVQKHRTGGVVDGVVGGTWAKLGEESGTPGDAKGRGKRSAPDVSESDASPSKRRKTTKV</sequence>
<evidence type="ECO:0000259" key="2">
    <source>
        <dbReference type="PROSITE" id="PS50181"/>
    </source>
</evidence>
<name>A0A550CS28_9AGAR</name>
<keyword evidence="4" id="KW-1185">Reference proteome</keyword>
<dbReference type="Proteomes" id="UP000320762">
    <property type="component" value="Unassembled WGS sequence"/>
</dbReference>
<dbReference type="Gene3D" id="1.20.1280.50">
    <property type="match status" value="1"/>
</dbReference>